<sequence>MLRTAPILNMYFTLDKNMSSASQKVIIVGATGNLGPHLVSAIDSDPHFQVSILCRDASDCSKIPQHIPVHRVKKYDANDANLVEILTGQDVVISAIGAQAILQQKPIIDAAVKAGVKHFVPSEYGHDTRNERAAQLLPPWFFTHKKQIVEYLQSKEAEGLKWTAFVTGPFFETKAVILKQYADHHWSTTTLSTVALAVKNAISAPVEIVNKYVFVESFNVSQNEILSSVESLTKAKWDVRYHDAEEQRQLASEKLSRRDYSGLPTLMGYVTCVDGYGGDYMQYEKSMNDLLSLPRESLDSALKKMIK</sequence>
<dbReference type="Pfam" id="PF05368">
    <property type="entry name" value="NmrA"/>
    <property type="match status" value="1"/>
</dbReference>
<dbReference type="PANTHER" id="PTHR47706:SF9">
    <property type="entry name" value="NMRA-LIKE DOMAIN-CONTAINING PROTEIN-RELATED"/>
    <property type="match status" value="1"/>
</dbReference>
<proteinExistence type="predicted"/>
<keyword evidence="5" id="KW-1185">Reference proteome</keyword>
<gene>
    <name evidence="4" type="ORF">PGRI_021000</name>
</gene>
<dbReference type="Proteomes" id="UP000070168">
    <property type="component" value="Unassembled WGS sequence"/>
</dbReference>
<dbReference type="InterPro" id="IPR008030">
    <property type="entry name" value="NmrA-like"/>
</dbReference>
<reference evidence="4 5" key="1">
    <citation type="journal article" date="2016" name="BMC Genomics">
        <title>Genome sequencing and secondary metabolism of the postharvest pathogen Penicillium griseofulvum.</title>
        <authorList>
            <person name="Banani H."/>
            <person name="Marcet-Houben M."/>
            <person name="Ballester A.R."/>
            <person name="Abbruscato P."/>
            <person name="Gonzalez-Candelas L."/>
            <person name="Gabaldon T."/>
            <person name="Spadaro D."/>
        </authorList>
    </citation>
    <scope>NUCLEOTIDE SEQUENCE [LARGE SCALE GENOMIC DNA]</scope>
    <source>
        <strain evidence="4 5">PG3</strain>
    </source>
</reference>
<organism evidence="4 5">
    <name type="scientific">Penicillium patulum</name>
    <name type="common">Penicillium griseofulvum</name>
    <dbReference type="NCBI Taxonomy" id="5078"/>
    <lineage>
        <taxon>Eukaryota</taxon>
        <taxon>Fungi</taxon>
        <taxon>Dikarya</taxon>
        <taxon>Ascomycota</taxon>
        <taxon>Pezizomycotina</taxon>
        <taxon>Eurotiomycetes</taxon>
        <taxon>Eurotiomycetidae</taxon>
        <taxon>Eurotiales</taxon>
        <taxon>Aspergillaceae</taxon>
        <taxon>Penicillium</taxon>
    </lineage>
</organism>
<keyword evidence="2" id="KW-0560">Oxidoreductase</keyword>
<dbReference type="EMBL" id="LHQR01000065">
    <property type="protein sequence ID" value="KXG48230.1"/>
    <property type="molecule type" value="Genomic_DNA"/>
</dbReference>
<dbReference type="InterPro" id="IPR045312">
    <property type="entry name" value="PCBER-like"/>
</dbReference>
<dbReference type="GO" id="GO:0016491">
    <property type="term" value="F:oxidoreductase activity"/>
    <property type="evidence" value="ECO:0007669"/>
    <property type="project" value="UniProtKB-KW"/>
</dbReference>
<evidence type="ECO:0000259" key="3">
    <source>
        <dbReference type="Pfam" id="PF05368"/>
    </source>
</evidence>
<dbReference type="RefSeq" id="XP_040646766.1">
    <property type="nucleotide sequence ID" value="XM_040789813.1"/>
</dbReference>
<dbReference type="AlphaFoldDB" id="A0A135LH51"/>
<evidence type="ECO:0000313" key="5">
    <source>
        <dbReference type="Proteomes" id="UP000070168"/>
    </source>
</evidence>
<dbReference type="STRING" id="5078.A0A135LH51"/>
<dbReference type="Gene3D" id="3.40.50.720">
    <property type="entry name" value="NAD(P)-binding Rossmann-like Domain"/>
    <property type="match status" value="1"/>
</dbReference>
<dbReference type="PANTHER" id="PTHR47706">
    <property type="entry name" value="NMRA-LIKE FAMILY PROTEIN"/>
    <property type="match status" value="1"/>
</dbReference>
<protein>
    <recommendedName>
        <fullName evidence="3">NmrA-like domain-containing protein</fullName>
    </recommendedName>
</protein>
<dbReference type="CDD" id="cd05259">
    <property type="entry name" value="PCBER_SDR_a"/>
    <property type="match status" value="1"/>
</dbReference>
<accession>A0A135LH51</accession>
<dbReference type="InterPro" id="IPR051609">
    <property type="entry name" value="NmrA/Isoflavone_reductase-like"/>
</dbReference>
<dbReference type="GeneID" id="63705113"/>
<evidence type="ECO:0000256" key="2">
    <source>
        <dbReference type="ARBA" id="ARBA00023002"/>
    </source>
</evidence>
<name>A0A135LH51_PENPA</name>
<feature type="domain" description="NmrA-like" evidence="3">
    <location>
        <begin position="22"/>
        <end position="171"/>
    </location>
</feature>
<evidence type="ECO:0000256" key="1">
    <source>
        <dbReference type="ARBA" id="ARBA00022857"/>
    </source>
</evidence>
<keyword evidence="1" id="KW-0521">NADP</keyword>
<dbReference type="OrthoDB" id="9974981at2759"/>
<evidence type="ECO:0000313" key="4">
    <source>
        <dbReference type="EMBL" id="KXG48230.1"/>
    </source>
</evidence>
<dbReference type="SUPFAM" id="SSF51735">
    <property type="entry name" value="NAD(P)-binding Rossmann-fold domains"/>
    <property type="match status" value="1"/>
</dbReference>
<dbReference type="InterPro" id="IPR036291">
    <property type="entry name" value="NAD(P)-bd_dom_sf"/>
</dbReference>
<comment type="caution">
    <text evidence="4">The sequence shown here is derived from an EMBL/GenBank/DDBJ whole genome shotgun (WGS) entry which is preliminary data.</text>
</comment>